<feature type="domain" description="Cysteine-rich" evidence="6">
    <location>
        <begin position="5"/>
        <end position="71"/>
    </location>
</feature>
<evidence type="ECO:0000256" key="2">
    <source>
        <dbReference type="ARBA" id="ARBA00022723"/>
    </source>
</evidence>
<evidence type="ECO:0000256" key="1">
    <source>
        <dbReference type="ARBA" id="ARBA00022485"/>
    </source>
</evidence>
<dbReference type="GO" id="GO:0046872">
    <property type="term" value="F:metal ion binding"/>
    <property type="evidence" value="ECO:0007669"/>
    <property type="project" value="UniProtKB-KW"/>
</dbReference>
<dbReference type="InterPro" id="IPR004017">
    <property type="entry name" value="Cys_rich_dom"/>
</dbReference>
<evidence type="ECO:0000313" key="8">
    <source>
        <dbReference type="Proteomes" id="UP000320766"/>
    </source>
</evidence>
<evidence type="ECO:0000256" key="3">
    <source>
        <dbReference type="ARBA" id="ARBA00023002"/>
    </source>
</evidence>
<dbReference type="PANTHER" id="PTHR43255:SF1">
    <property type="entry name" value="IRON-SULFUR-BINDING OXIDOREDUCTASE FADF-RELATED"/>
    <property type="match status" value="1"/>
</dbReference>
<keyword evidence="3" id="KW-0560">Oxidoreductase</keyword>
<keyword evidence="1" id="KW-0004">4Fe-4S</keyword>
<evidence type="ECO:0000256" key="5">
    <source>
        <dbReference type="ARBA" id="ARBA00023014"/>
    </source>
</evidence>
<protein>
    <submittedName>
        <fullName evidence="7">(Fe-S)-binding protein</fullName>
    </submittedName>
</protein>
<evidence type="ECO:0000256" key="4">
    <source>
        <dbReference type="ARBA" id="ARBA00023004"/>
    </source>
</evidence>
<evidence type="ECO:0000313" key="7">
    <source>
        <dbReference type="EMBL" id="RZN66183.1"/>
    </source>
</evidence>
<proteinExistence type="predicted"/>
<keyword evidence="4" id="KW-0408">Iron</keyword>
<dbReference type="AlphaFoldDB" id="A0A520KUC5"/>
<comment type="caution">
    <text evidence="7">The sequence shown here is derived from an EMBL/GenBank/DDBJ whole genome shotgun (WGS) entry which is preliminary data.</text>
</comment>
<dbReference type="PANTHER" id="PTHR43255">
    <property type="entry name" value="IRON-SULFUR-BINDING OXIDOREDUCTASE FADF-RELATED-RELATED"/>
    <property type="match status" value="1"/>
</dbReference>
<dbReference type="EMBL" id="RXIL01000170">
    <property type="protein sequence ID" value="RZN66183.1"/>
    <property type="molecule type" value="Genomic_DNA"/>
</dbReference>
<evidence type="ECO:0000259" key="6">
    <source>
        <dbReference type="Pfam" id="PF02754"/>
    </source>
</evidence>
<reference evidence="7 8" key="1">
    <citation type="journal article" date="2019" name="Nat. Microbiol.">
        <title>Wide diversity of methane and short-chain alkane metabolisms in uncultured archaea.</title>
        <authorList>
            <person name="Borrel G."/>
            <person name="Adam P.S."/>
            <person name="McKay L.J."/>
            <person name="Chen L.X."/>
            <person name="Sierra-Garcia I.N."/>
            <person name="Sieber C.M."/>
            <person name="Letourneur Q."/>
            <person name="Ghozlane A."/>
            <person name="Andersen G.L."/>
            <person name="Li W.J."/>
            <person name="Hallam S.J."/>
            <person name="Muyzer G."/>
            <person name="de Oliveira V.M."/>
            <person name="Inskeep W.P."/>
            <person name="Banfield J.F."/>
            <person name="Gribaldo S."/>
        </authorList>
    </citation>
    <scope>NUCLEOTIDE SEQUENCE [LARGE SCALE GENOMIC DNA]</scope>
    <source>
        <strain evidence="7">NM1b</strain>
    </source>
</reference>
<organism evidence="7 8">
    <name type="scientific">Candidatus Methanolliviera hydrocarbonicum</name>
    <dbReference type="NCBI Taxonomy" id="2491085"/>
    <lineage>
        <taxon>Archaea</taxon>
        <taxon>Methanobacteriati</taxon>
        <taxon>Methanobacteriota</taxon>
        <taxon>Candidatus Methanoliparia</taxon>
        <taxon>Candidatus Methanoliparales</taxon>
        <taxon>Candidatus Methanollivieraceae</taxon>
        <taxon>Candidatus Methanolliviera</taxon>
    </lineage>
</organism>
<keyword evidence="5" id="KW-0411">Iron-sulfur</keyword>
<dbReference type="InterPro" id="IPR051460">
    <property type="entry name" value="HdrC_iron-sulfur_subunit"/>
</dbReference>
<dbReference type="GO" id="GO:0005886">
    <property type="term" value="C:plasma membrane"/>
    <property type="evidence" value="ECO:0007669"/>
    <property type="project" value="TreeGrafter"/>
</dbReference>
<keyword evidence="2" id="KW-0479">Metal-binding</keyword>
<dbReference type="GO" id="GO:0016491">
    <property type="term" value="F:oxidoreductase activity"/>
    <property type="evidence" value="ECO:0007669"/>
    <property type="project" value="UniProtKB-KW"/>
</dbReference>
<accession>A0A520KUC5</accession>
<gene>
    <name evidence="7" type="ORF">EF807_08745</name>
</gene>
<dbReference type="GO" id="GO:0051539">
    <property type="term" value="F:4 iron, 4 sulfur cluster binding"/>
    <property type="evidence" value="ECO:0007669"/>
    <property type="project" value="UniProtKB-KW"/>
</dbReference>
<name>A0A520KUC5_9EURY</name>
<dbReference type="Pfam" id="PF02754">
    <property type="entry name" value="CCG"/>
    <property type="match status" value="1"/>
</dbReference>
<sequence length="72" mass="7912">MAETLYWVGCMTAYRVPDVARATAKNLDEGRVDYVTLGNEEGCCGSVLLRSGQRAVVEKMAEDNVETINQRG</sequence>
<dbReference type="Proteomes" id="UP000320766">
    <property type="component" value="Unassembled WGS sequence"/>
</dbReference>